<dbReference type="PANTHER" id="PTHR43155:SF2">
    <property type="entry name" value="CYCLIC DI-GMP PHOSPHODIESTERASE PA4108"/>
    <property type="match status" value="1"/>
</dbReference>
<feature type="domain" description="HD-GYP" evidence="1">
    <location>
        <begin position="159"/>
        <end position="355"/>
    </location>
</feature>
<sequence>MQVSEPSSNPERYAADNLLRLSCAELLLGMFVFELDCAWSKTPFPMGGFHLKNVEDIETLTKYCKHVVIDTNKGVQPRERRKDQLTILSSARRAAPESSSLKIDRNAYPVTRSIKQQIDKAHRVHLTLKADFAEQALAVRKGAKMDLPLLEKSMVGIIDSVIANPQTHIWLLNTDPADRTDTDYCVRAAIWAVVLARQVGLPTREIKILFMGTLLADIGLQLLPERLVNKRGPFRKKEFLAYRKHIDFGVELVSQISDLDDRVTAIINCHHERQDGLGFPRKLRGNQIPLLARFANLAYCFERLLRSNGEGPATPPAKALTKLYKQRALKFPEQLIVELIHVMGTYPVGSLITLSTGEVGLVLEQNLQERLSPKIAVLTDSGKDLLEGPVVVDLANQRKSKIDRSIVTSYRSQNSSKRLGDGRDLDPRNYSLSFFGKRVGIGPFSVRF</sequence>
<dbReference type="InterPro" id="IPR021812">
    <property type="entry name" value="DUF3391"/>
</dbReference>
<name>A0A2A4X3B2_9GAMM</name>
<protein>
    <recommendedName>
        <fullName evidence="1">HD-GYP domain-containing protein</fullName>
    </recommendedName>
</protein>
<proteinExistence type="predicted"/>
<dbReference type="Gene3D" id="1.10.3210.10">
    <property type="entry name" value="Hypothetical protein af1432"/>
    <property type="match status" value="1"/>
</dbReference>
<dbReference type="Proteomes" id="UP000218767">
    <property type="component" value="Unassembled WGS sequence"/>
</dbReference>
<organism evidence="2 3">
    <name type="scientific">SAR86 cluster bacterium</name>
    <dbReference type="NCBI Taxonomy" id="2030880"/>
    <lineage>
        <taxon>Bacteria</taxon>
        <taxon>Pseudomonadati</taxon>
        <taxon>Pseudomonadota</taxon>
        <taxon>Gammaproteobacteria</taxon>
        <taxon>SAR86 cluster</taxon>
    </lineage>
</organism>
<dbReference type="AlphaFoldDB" id="A0A2A4X3B2"/>
<dbReference type="PANTHER" id="PTHR43155">
    <property type="entry name" value="CYCLIC DI-GMP PHOSPHODIESTERASE PA4108-RELATED"/>
    <property type="match status" value="1"/>
</dbReference>
<evidence type="ECO:0000259" key="1">
    <source>
        <dbReference type="PROSITE" id="PS51832"/>
    </source>
</evidence>
<reference evidence="3" key="1">
    <citation type="submission" date="2017-08" db="EMBL/GenBank/DDBJ databases">
        <title>A dynamic microbial community with high functional redundancy inhabits the cold, oxic subseafloor aquifer.</title>
        <authorList>
            <person name="Tully B.J."/>
            <person name="Wheat C.G."/>
            <person name="Glazer B.T."/>
            <person name="Huber J.A."/>
        </authorList>
    </citation>
    <scope>NUCLEOTIDE SEQUENCE [LARGE SCALE GENOMIC DNA]</scope>
</reference>
<comment type="caution">
    <text evidence="2">The sequence shown here is derived from an EMBL/GenBank/DDBJ whole genome shotgun (WGS) entry which is preliminary data.</text>
</comment>
<evidence type="ECO:0000313" key="2">
    <source>
        <dbReference type="EMBL" id="PCI77050.1"/>
    </source>
</evidence>
<dbReference type="Pfam" id="PF11871">
    <property type="entry name" value="DUF3391"/>
    <property type="match status" value="1"/>
</dbReference>
<dbReference type="PROSITE" id="PS51832">
    <property type="entry name" value="HD_GYP"/>
    <property type="match status" value="1"/>
</dbReference>
<dbReference type="InterPro" id="IPR037522">
    <property type="entry name" value="HD_GYP_dom"/>
</dbReference>
<dbReference type="SUPFAM" id="SSF109604">
    <property type="entry name" value="HD-domain/PDEase-like"/>
    <property type="match status" value="1"/>
</dbReference>
<accession>A0A2A4X3B2</accession>
<gene>
    <name evidence="2" type="ORF">COB20_08940</name>
</gene>
<dbReference type="EMBL" id="NVUL01000049">
    <property type="protein sequence ID" value="PCI77050.1"/>
    <property type="molecule type" value="Genomic_DNA"/>
</dbReference>
<evidence type="ECO:0000313" key="3">
    <source>
        <dbReference type="Proteomes" id="UP000218767"/>
    </source>
</evidence>
<dbReference type="Pfam" id="PF13487">
    <property type="entry name" value="HD_5"/>
    <property type="match status" value="1"/>
</dbReference>